<dbReference type="EMBL" id="AUZY01003068">
    <property type="protein sequence ID" value="EQD70657.1"/>
    <property type="molecule type" value="Genomic_DNA"/>
</dbReference>
<sequence>MPIRDAEFRLGSQDVRHGQVEVSRERAARLLQEAVRSELARPIPIEEEARAAIRAREAALLEEISRRVPLPVARPGTNTAELRPDRFPPCIRKMRRSLEHGENLSHAGRFALAAFLHRAGADLETIVDAYRGAPDFDESITRYQIDHITHRDDGKGYEPPECATLRTHGLCIRDGDPTGPTPADRARDPLCFEPFLRHPLQYYRLRGGRVLEGGEGREGGGSPTSRSGEGYGTGSAPGRTPSTDRRQ</sequence>
<dbReference type="GO" id="GO:0051539">
    <property type="term" value="F:4 iron, 4 sulfur cluster binding"/>
    <property type="evidence" value="ECO:0007669"/>
    <property type="project" value="UniProtKB-KW"/>
</dbReference>
<evidence type="ECO:0000256" key="5">
    <source>
        <dbReference type="ARBA" id="ARBA00022723"/>
    </source>
</evidence>
<dbReference type="SUPFAM" id="SSF140914">
    <property type="entry name" value="PriB N-terminal domain-like"/>
    <property type="match status" value="1"/>
</dbReference>
<dbReference type="GO" id="GO:1990077">
    <property type="term" value="C:primosome complex"/>
    <property type="evidence" value="ECO:0007669"/>
    <property type="project" value="UniProtKB-KW"/>
</dbReference>
<dbReference type="GO" id="GO:0046872">
    <property type="term" value="F:metal ion binding"/>
    <property type="evidence" value="ECO:0007669"/>
    <property type="project" value="UniProtKB-KW"/>
</dbReference>
<dbReference type="PANTHER" id="PTHR10537:SF3">
    <property type="entry name" value="DNA PRIMASE LARGE SUBUNIT"/>
    <property type="match status" value="1"/>
</dbReference>
<keyword evidence="10" id="KW-0548">Nucleotidyltransferase</keyword>
<dbReference type="Pfam" id="PF04104">
    <property type="entry name" value="DNA_primase_lrg"/>
    <property type="match status" value="1"/>
</dbReference>
<dbReference type="GO" id="GO:0006270">
    <property type="term" value="P:DNA replication initiation"/>
    <property type="evidence" value="ECO:0007669"/>
    <property type="project" value="TreeGrafter"/>
</dbReference>
<evidence type="ECO:0000256" key="7">
    <source>
        <dbReference type="ARBA" id="ARBA00023014"/>
    </source>
</evidence>
<evidence type="ECO:0000256" key="4">
    <source>
        <dbReference type="ARBA" id="ARBA00022705"/>
    </source>
</evidence>
<protein>
    <submittedName>
        <fullName evidence="10">DNA primase large subunit</fullName>
        <ecNumber evidence="10">2.7.7.-</ecNumber>
    </submittedName>
</protein>
<keyword evidence="5" id="KW-0479">Metal-binding</keyword>
<dbReference type="PANTHER" id="PTHR10537">
    <property type="entry name" value="DNA PRIMASE LARGE SUBUNIT"/>
    <property type="match status" value="1"/>
</dbReference>
<evidence type="ECO:0000256" key="8">
    <source>
        <dbReference type="SAM" id="MobiDB-lite"/>
    </source>
</evidence>
<evidence type="ECO:0000256" key="6">
    <source>
        <dbReference type="ARBA" id="ARBA00023004"/>
    </source>
</evidence>
<dbReference type="AlphaFoldDB" id="T1BLM8"/>
<keyword evidence="4" id="KW-0235">DNA replication</keyword>
<feature type="region of interest" description="Disordered" evidence="8">
    <location>
        <begin position="211"/>
        <end position="247"/>
    </location>
</feature>
<accession>T1BLM8</accession>
<keyword evidence="6" id="KW-0408">Iron</keyword>
<dbReference type="InterPro" id="IPR058560">
    <property type="entry name" value="DNA_primase_C"/>
</dbReference>
<proteinExistence type="predicted"/>
<comment type="caution">
    <text evidence="10">The sequence shown here is derived from an EMBL/GenBank/DDBJ whole genome shotgun (WGS) entry which is preliminary data.</text>
</comment>
<evidence type="ECO:0000256" key="1">
    <source>
        <dbReference type="ARBA" id="ARBA00001966"/>
    </source>
</evidence>
<comment type="cofactor">
    <cofactor evidence="1">
        <name>[4Fe-4S] cluster</name>
        <dbReference type="ChEBI" id="CHEBI:49883"/>
    </cofactor>
</comment>
<dbReference type="InterPro" id="IPR007238">
    <property type="entry name" value="DNA_primase_lsu_euk/arc"/>
</dbReference>
<reference evidence="10" key="1">
    <citation type="submission" date="2013-08" db="EMBL/GenBank/DDBJ databases">
        <authorList>
            <person name="Mendez C."/>
            <person name="Richter M."/>
            <person name="Ferrer M."/>
            <person name="Sanchez J."/>
        </authorList>
    </citation>
    <scope>NUCLEOTIDE SEQUENCE</scope>
</reference>
<name>T1BLM8_9ZZZZ</name>
<gene>
    <name evidence="10" type="ORF">B1B_04879</name>
</gene>
<dbReference type="GO" id="GO:0016779">
    <property type="term" value="F:nucleotidyltransferase activity"/>
    <property type="evidence" value="ECO:0007669"/>
    <property type="project" value="UniProtKB-KW"/>
</dbReference>
<evidence type="ECO:0000313" key="10">
    <source>
        <dbReference type="EMBL" id="EQD70657.1"/>
    </source>
</evidence>
<keyword evidence="7" id="KW-0411">Iron-sulfur</keyword>
<evidence type="ECO:0000256" key="2">
    <source>
        <dbReference type="ARBA" id="ARBA00022485"/>
    </source>
</evidence>
<organism evidence="10">
    <name type="scientific">mine drainage metagenome</name>
    <dbReference type="NCBI Taxonomy" id="410659"/>
    <lineage>
        <taxon>unclassified sequences</taxon>
        <taxon>metagenomes</taxon>
        <taxon>ecological metagenomes</taxon>
    </lineage>
</organism>
<dbReference type="EC" id="2.7.7.-" evidence="10"/>
<keyword evidence="10" id="KW-0808">Transferase</keyword>
<keyword evidence="3" id="KW-0639">Primosome</keyword>
<dbReference type="GO" id="GO:0006269">
    <property type="term" value="P:DNA replication, synthesis of primer"/>
    <property type="evidence" value="ECO:0007669"/>
    <property type="project" value="UniProtKB-KW"/>
</dbReference>
<keyword evidence="2" id="KW-0004">4Fe-4S</keyword>
<feature type="domain" description="DNA primase large subunit C-terminal" evidence="9">
    <location>
        <begin position="81"/>
        <end position="177"/>
    </location>
</feature>
<reference evidence="10" key="2">
    <citation type="journal article" date="2014" name="ISME J.">
        <title>Microbial stratification in low pH oxic and suboxic macroscopic growths along an acid mine drainage.</title>
        <authorList>
            <person name="Mendez-Garcia C."/>
            <person name="Mesa V."/>
            <person name="Sprenger R.R."/>
            <person name="Richter M."/>
            <person name="Diez M.S."/>
            <person name="Solano J."/>
            <person name="Bargiela R."/>
            <person name="Golyshina O.V."/>
            <person name="Manteca A."/>
            <person name="Ramos J.L."/>
            <person name="Gallego J.R."/>
            <person name="Llorente I."/>
            <person name="Martins Dos Santos V.A."/>
            <person name="Jensen O.N."/>
            <person name="Pelaez A.I."/>
            <person name="Sanchez J."/>
            <person name="Ferrer M."/>
        </authorList>
    </citation>
    <scope>NUCLEOTIDE SEQUENCE</scope>
</reference>
<evidence type="ECO:0000256" key="3">
    <source>
        <dbReference type="ARBA" id="ARBA00022515"/>
    </source>
</evidence>
<evidence type="ECO:0000259" key="9">
    <source>
        <dbReference type="Pfam" id="PF04104"/>
    </source>
</evidence>